<dbReference type="EMBL" id="MFMU01000011">
    <property type="protein sequence ID" value="OGG93196.1"/>
    <property type="molecule type" value="Genomic_DNA"/>
</dbReference>
<sequence>MTVHFFTFSDEKAGTSRQRAFRVAEELNARGVHTVIHRPSAIEMSATVWPKKGVLIIRLLRALKSVKKGDIVYNQRAISNKYFFVLLAAYVFLFRRRMIFDIDDPIFLHSFFKTMVFTRLADAVVVNHHSLADWVRQYNDNVHIVHISLNFDEYKKFEHDYSVAHSPLIIGWVGTGIEHRFNLAFLADVFKELRDDPSVPEFSFTLIGALGYQPLYDMFDSISGVTTRFIDTLDWNDPQSVPREVQSFDIGVIPSATDPKWSKYKSSFKIIEYMACGVASIASDFGEMPYIIHDGANGYLANNKKEWVEKLKKLISDKELRVKFGHAGQKTVQDNYCYDAIIPRMIALINSVSESTIK</sequence>
<accession>A0A1F6G511</accession>
<dbReference type="STRING" id="1798533.A2609_02980"/>
<dbReference type="SUPFAM" id="SSF53756">
    <property type="entry name" value="UDP-Glycosyltransferase/glycogen phosphorylase"/>
    <property type="match status" value="1"/>
</dbReference>
<name>A0A1F6G511_9BACT</name>
<reference evidence="1 2" key="1">
    <citation type="journal article" date="2016" name="Nat. Commun.">
        <title>Thousands of microbial genomes shed light on interconnected biogeochemical processes in an aquifer system.</title>
        <authorList>
            <person name="Anantharaman K."/>
            <person name="Brown C.T."/>
            <person name="Hug L.A."/>
            <person name="Sharon I."/>
            <person name="Castelle C.J."/>
            <person name="Probst A.J."/>
            <person name="Thomas B.C."/>
            <person name="Singh A."/>
            <person name="Wilkins M.J."/>
            <person name="Karaoz U."/>
            <person name="Brodie E.L."/>
            <person name="Williams K.H."/>
            <person name="Hubbard S.S."/>
            <person name="Banfield J.F."/>
        </authorList>
    </citation>
    <scope>NUCLEOTIDE SEQUENCE [LARGE SCALE GENOMIC DNA]</scope>
</reference>
<evidence type="ECO:0000313" key="1">
    <source>
        <dbReference type="EMBL" id="OGG93196.1"/>
    </source>
</evidence>
<dbReference type="Gene3D" id="3.40.50.2000">
    <property type="entry name" value="Glycogen Phosphorylase B"/>
    <property type="match status" value="1"/>
</dbReference>
<comment type="caution">
    <text evidence="1">The sequence shown here is derived from an EMBL/GenBank/DDBJ whole genome shotgun (WGS) entry which is preliminary data.</text>
</comment>
<gene>
    <name evidence="1" type="ORF">A2609_02980</name>
</gene>
<evidence type="ECO:0000313" key="2">
    <source>
        <dbReference type="Proteomes" id="UP000176867"/>
    </source>
</evidence>
<proteinExistence type="predicted"/>
<dbReference type="AlphaFoldDB" id="A0A1F6G511"/>
<organism evidence="1 2">
    <name type="scientific">Candidatus Kaiserbacteria bacterium RIFOXYD1_FULL_47_14</name>
    <dbReference type="NCBI Taxonomy" id="1798533"/>
    <lineage>
        <taxon>Bacteria</taxon>
        <taxon>Candidatus Kaiseribacteriota</taxon>
    </lineage>
</organism>
<dbReference type="Proteomes" id="UP000176867">
    <property type="component" value="Unassembled WGS sequence"/>
</dbReference>
<dbReference type="PANTHER" id="PTHR12526">
    <property type="entry name" value="GLYCOSYLTRANSFERASE"/>
    <property type="match status" value="1"/>
</dbReference>
<evidence type="ECO:0008006" key="3">
    <source>
        <dbReference type="Google" id="ProtNLM"/>
    </source>
</evidence>
<dbReference type="CDD" id="cd03801">
    <property type="entry name" value="GT4_PimA-like"/>
    <property type="match status" value="1"/>
</dbReference>
<dbReference type="Pfam" id="PF13692">
    <property type="entry name" value="Glyco_trans_1_4"/>
    <property type="match status" value="1"/>
</dbReference>
<protein>
    <recommendedName>
        <fullName evidence="3">Glycosyl transferase family 1 domain-containing protein</fullName>
    </recommendedName>
</protein>